<dbReference type="Proteomes" id="UP001279553">
    <property type="component" value="Unassembled WGS sequence"/>
</dbReference>
<dbReference type="InterPro" id="IPR000192">
    <property type="entry name" value="Aminotrans_V_dom"/>
</dbReference>
<dbReference type="RefSeq" id="WP_319615057.1">
    <property type="nucleotide sequence ID" value="NZ_JAWXYB010000018.1"/>
</dbReference>
<dbReference type="GO" id="GO:0004760">
    <property type="term" value="F:L-serine-pyruvate transaminase activity"/>
    <property type="evidence" value="ECO:0007669"/>
    <property type="project" value="TreeGrafter"/>
</dbReference>
<keyword evidence="3 5" id="KW-0663">Pyridoxal phosphate</keyword>
<keyword evidence="8" id="KW-1185">Reference proteome</keyword>
<feature type="binding site" evidence="4">
    <location>
        <position position="348"/>
    </location>
    <ligand>
        <name>substrate</name>
    </ligand>
</feature>
<organism evidence="7 8">
    <name type="scientific">Acidiphilium acidophilum</name>
    <name type="common">Thiobacillus acidophilus</name>
    <dbReference type="NCBI Taxonomy" id="76588"/>
    <lineage>
        <taxon>Bacteria</taxon>
        <taxon>Pseudomonadati</taxon>
        <taxon>Pseudomonadota</taxon>
        <taxon>Alphaproteobacteria</taxon>
        <taxon>Acetobacterales</taxon>
        <taxon>Acidocellaceae</taxon>
        <taxon>Acidiphilium</taxon>
    </lineage>
</organism>
<dbReference type="GO" id="GO:0008453">
    <property type="term" value="F:alanine-glyoxylate transaminase activity"/>
    <property type="evidence" value="ECO:0007669"/>
    <property type="project" value="TreeGrafter"/>
</dbReference>
<dbReference type="InterPro" id="IPR015421">
    <property type="entry name" value="PyrdxlP-dep_Trfase_major"/>
</dbReference>
<dbReference type="InterPro" id="IPR015422">
    <property type="entry name" value="PyrdxlP-dep_Trfase_small"/>
</dbReference>
<dbReference type="Gene3D" id="3.40.640.10">
    <property type="entry name" value="Type I PLP-dependent aspartate aminotransferase-like (Major domain)"/>
    <property type="match status" value="1"/>
</dbReference>
<gene>
    <name evidence="7" type="ORF">SIL87_15760</name>
</gene>
<dbReference type="AlphaFoldDB" id="A0AAW9DU37"/>
<evidence type="ECO:0000256" key="2">
    <source>
        <dbReference type="ARBA" id="ARBA00009236"/>
    </source>
</evidence>
<accession>A0AAW9DU37</accession>
<reference evidence="7 8" key="1">
    <citation type="submission" date="2023-11" db="EMBL/GenBank/DDBJ databases">
        <title>MicrobeMod: A computational toolkit for identifying prokaryotic methylation and restriction-modification with nanopore sequencing.</title>
        <authorList>
            <person name="Crits-Christoph A."/>
            <person name="Kang S.C."/>
            <person name="Lee H."/>
            <person name="Ostrov N."/>
        </authorList>
    </citation>
    <scope>NUCLEOTIDE SEQUENCE [LARGE SCALE GENOMIC DNA]</scope>
    <source>
        <strain evidence="7 8">DSMZ 700</strain>
    </source>
</reference>
<dbReference type="InterPro" id="IPR024169">
    <property type="entry name" value="SP_NH2Trfase/AEP_transaminase"/>
</dbReference>
<dbReference type="PANTHER" id="PTHR21152">
    <property type="entry name" value="AMINOTRANSFERASE CLASS V"/>
    <property type="match status" value="1"/>
</dbReference>
<evidence type="ECO:0000313" key="8">
    <source>
        <dbReference type="Proteomes" id="UP001279553"/>
    </source>
</evidence>
<dbReference type="Gene3D" id="3.90.1150.10">
    <property type="entry name" value="Aspartate Aminotransferase, domain 1"/>
    <property type="match status" value="1"/>
</dbReference>
<evidence type="ECO:0000256" key="5">
    <source>
        <dbReference type="PIRSR" id="PIRSR000524-50"/>
    </source>
</evidence>
<dbReference type="FunFam" id="3.90.1150.10:FF:000031">
    <property type="entry name" value="Serine--glyoxylate aminotransferase"/>
    <property type="match status" value="1"/>
</dbReference>
<comment type="similarity">
    <text evidence="2">Belongs to the class-V pyridoxal-phosphate-dependent aminotransferase family.</text>
</comment>
<proteinExistence type="inferred from homology"/>
<dbReference type="GO" id="GO:0019265">
    <property type="term" value="P:glycine biosynthetic process, by transamination of glyoxylate"/>
    <property type="evidence" value="ECO:0007669"/>
    <property type="project" value="TreeGrafter"/>
</dbReference>
<feature type="domain" description="Aminotransferase class V" evidence="6">
    <location>
        <begin position="55"/>
        <end position="321"/>
    </location>
</feature>
<comment type="caution">
    <text evidence="7">The sequence shown here is derived from an EMBL/GenBank/DDBJ whole genome shotgun (WGS) entry which is preliminary data.</text>
</comment>
<evidence type="ECO:0000256" key="1">
    <source>
        <dbReference type="ARBA" id="ARBA00001933"/>
    </source>
</evidence>
<dbReference type="PIRSF" id="PIRSF000524">
    <property type="entry name" value="SPT"/>
    <property type="match status" value="1"/>
</dbReference>
<dbReference type="SUPFAM" id="SSF53383">
    <property type="entry name" value="PLP-dependent transferases"/>
    <property type="match status" value="1"/>
</dbReference>
<name>A0AAW9DU37_ACIAO</name>
<dbReference type="Pfam" id="PF00266">
    <property type="entry name" value="Aminotran_5"/>
    <property type="match status" value="1"/>
</dbReference>
<evidence type="ECO:0000256" key="4">
    <source>
        <dbReference type="PIRSR" id="PIRSR000524-1"/>
    </source>
</evidence>
<comment type="cofactor">
    <cofactor evidence="1 5">
        <name>pyridoxal 5'-phosphate</name>
        <dbReference type="ChEBI" id="CHEBI:597326"/>
    </cofactor>
</comment>
<keyword evidence="7" id="KW-0808">Transferase</keyword>
<dbReference type="InterPro" id="IPR015424">
    <property type="entry name" value="PyrdxlP-dep_Trfase"/>
</dbReference>
<sequence>MNTPTTTVHTGRHFLQIPGPTNVPDRVLRAIDMPTIDHRGPEFAGLGLAVIEGAKRVFRTASPVVIYPSSGTGAWEAAIVNTLSPGDRVLMAETGQFATLWRTMAGRLGLEVDFIEGDWRHGADPAAIGARLAEDRGHTIKAVMVVHNETSTGVTSRIPEIRRAIDQASHPALLLVDTISSLGSIDYRHDEWGVDVTVGGSQKGLMLPPGLGFNAVSDKALAAAAANTSRRSYWDWHEIIAANRTGYWPYTPATNLLYGLREAITMLEEEGLEAVFARHDRHAAATRAAVRAWGMEILCADPREYSSALTAVMMPDGHDADQFREAVLARFDMSLGTGLARLKGRVFRIGHLGHFNDLMLMGTLAGVEMGFEVAGVPYREGGVRAAMDVLSGKARP</sequence>
<evidence type="ECO:0000313" key="7">
    <source>
        <dbReference type="EMBL" id="MDX5932213.1"/>
    </source>
</evidence>
<protein>
    <submittedName>
        <fullName evidence="7">Aminotransferase class V-fold PLP-dependent enzyme</fullName>
    </submittedName>
</protein>
<keyword evidence="7" id="KW-0032">Aminotransferase</keyword>
<dbReference type="EMBL" id="JAWXYB010000018">
    <property type="protein sequence ID" value="MDX5932213.1"/>
    <property type="molecule type" value="Genomic_DNA"/>
</dbReference>
<dbReference type="PANTHER" id="PTHR21152:SF40">
    <property type="entry name" value="ALANINE--GLYOXYLATE AMINOTRANSFERASE"/>
    <property type="match status" value="1"/>
</dbReference>
<dbReference type="FunFam" id="3.40.640.10:FF:000054">
    <property type="entry name" value="Serine--glyoxylate aminotransferase"/>
    <property type="match status" value="1"/>
</dbReference>
<evidence type="ECO:0000259" key="6">
    <source>
        <dbReference type="Pfam" id="PF00266"/>
    </source>
</evidence>
<feature type="modified residue" description="N6-(pyridoxal phosphate)lysine" evidence="5">
    <location>
        <position position="203"/>
    </location>
</feature>
<evidence type="ECO:0000256" key="3">
    <source>
        <dbReference type="ARBA" id="ARBA00022898"/>
    </source>
</evidence>